<feature type="transmembrane region" description="Helical" evidence="5">
    <location>
        <begin position="20"/>
        <end position="40"/>
    </location>
</feature>
<dbReference type="Pfam" id="PF12698">
    <property type="entry name" value="ABC2_membrane_3"/>
    <property type="match status" value="1"/>
</dbReference>
<feature type="transmembrane region" description="Helical" evidence="5">
    <location>
        <begin position="169"/>
        <end position="187"/>
    </location>
</feature>
<keyword evidence="2 5" id="KW-0812">Transmembrane</keyword>
<protein>
    <submittedName>
        <fullName evidence="7">ABC-2 family transporter protein</fullName>
    </submittedName>
</protein>
<dbReference type="RefSeq" id="WP_109708925.1">
    <property type="nucleotide sequence ID" value="NZ_QGDS01000002.1"/>
</dbReference>
<feature type="transmembrane region" description="Helical" evidence="5">
    <location>
        <begin position="395"/>
        <end position="422"/>
    </location>
</feature>
<feature type="transmembrane region" description="Helical" evidence="5">
    <location>
        <begin position="135"/>
        <end position="157"/>
    </location>
</feature>
<dbReference type="GO" id="GO:0016020">
    <property type="term" value="C:membrane"/>
    <property type="evidence" value="ECO:0007669"/>
    <property type="project" value="UniProtKB-SubCell"/>
</dbReference>
<dbReference type="EMBL" id="UHJJ01000002">
    <property type="protein sequence ID" value="SUQ12899.1"/>
    <property type="molecule type" value="Genomic_DNA"/>
</dbReference>
<gene>
    <name evidence="7" type="ORF">SAMN05216529_102114</name>
</gene>
<dbReference type="PANTHER" id="PTHR43027">
    <property type="entry name" value="DOXORUBICIN RESISTANCE ABC TRANSPORTER PERMEASE PROTEIN DRRC-RELATED"/>
    <property type="match status" value="1"/>
</dbReference>
<dbReference type="OrthoDB" id="9774039at2"/>
<feature type="transmembrane region" description="Helical" evidence="5">
    <location>
        <begin position="461"/>
        <end position="484"/>
    </location>
</feature>
<dbReference type="PANTHER" id="PTHR43027:SF1">
    <property type="entry name" value="DOXORUBICIN RESISTANCE ABC TRANSPORTER PERMEASE PROTEIN DRRC-RELATED"/>
    <property type="match status" value="1"/>
</dbReference>
<feature type="transmembrane region" description="Helical" evidence="5">
    <location>
        <begin position="514"/>
        <end position="533"/>
    </location>
</feature>
<keyword evidence="8" id="KW-1185">Reference proteome</keyword>
<feature type="domain" description="ABC-2 type transporter transmembrane" evidence="6">
    <location>
        <begin position="353"/>
        <end position="534"/>
    </location>
</feature>
<dbReference type="InterPro" id="IPR052902">
    <property type="entry name" value="ABC-2_transporter"/>
</dbReference>
<evidence type="ECO:0000256" key="5">
    <source>
        <dbReference type="SAM" id="Phobius"/>
    </source>
</evidence>
<evidence type="ECO:0000313" key="8">
    <source>
        <dbReference type="Proteomes" id="UP000254051"/>
    </source>
</evidence>
<evidence type="ECO:0000256" key="3">
    <source>
        <dbReference type="ARBA" id="ARBA00022989"/>
    </source>
</evidence>
<dbReference type="Proteomes" id="UP000254051">
    <property type="component" value="Unassembled WGS sequence"/>
</dbReference>
<feature type="transmembrane region" description="Helical" evidence="5">
    <location>
        <begin position="102"/>
        <end position="129"/>
    </location>
</feature>
<dbReference type="InterPro" id="IPR013525">
    <property type="entry name" value="ABC2_TM"/>
</dbReference>
<evidence type="ECO:0000259" key="6">
    <source>
        <dbReference type="Pfam" id="PF12698"/>
    </source>
</evidence>
<feature type="transmembrane region" description="Helical" evidence="5">
    <location>
        <begin position="230"/>
        <end position="252"/>
    </location>
</feature>
<sequence length="540" mass="59079">MKGLIFRHYLIRSLTEPVGIGILTGLPTLLIIILSMVMTGQIPDDVPYMWQGYNMVSTHIAIMFMVSFQFFGGNALLDYIHADFRRDMRWRMFSMPVKTNDYVFGILSACFIYCIVQGALVIGITAIFLDVYWGSPWVLVAVLAACAGISQLLYMMLFLLFPKKSTVEGIAQVLVWVMMFASGWIGFNADDPGSGTGAAFNNFITQYGTPISLARNSITNSGFIGDNMNNALLCLGLLYALLCVLAVVVALIGKKKGFSPTENTASVSAVSVSVKGLKEAKTKASPKIHDTADITKQKDLILAAPSSEHGGQLTVFKYALLRSLRNPLSLILNAALPLALIFIPGLWQGKAAMGFSFIGVALMYGSFMAARGILNDKLDGTITRILTSPITSLRYLLQNLLAAMTPLTVQILAVGIIGGMLYEWEIGFALSLMLIYFLFAAASVAFSYAWSCLFKEKEISYAMFSVLMSIVAMLGGFFIPLAILPDTLRFIGALFPAFWVSNGILYLQEGNAMGTYWISVAAIVMFSVLYMIFGSKRRII</sequence>
<name>A0A316A159_9FIRM</name>
<evidence type="ECO:0000256" key="4">
    <source>
        <dbReference type="ARBA" id="ARBA00023136"/>
    </source>
</evidence>
<keyword evidence="4 5" id="KW-0472">Membrane</keyword>
<feature type="transmembrane region" description="Helical" evidence="5">
    <location>
        <begin position="353"/>
        <end position="374"/>
    </location>
</feature>
<dbReference type="AlphaFoldDB" id="A0A316A159"/>
<comment type="subcellular location">
    <subcellularLocation>
        <location evidence="1">Membrane</location>
        <topology evidence="1">Multi-pass membrane protein</topology>
    </subcellularLocation>
</comment>
<proteinExistence type="predicted"/>
<keyword evidence="3 5" id="KW-1133">Transmembrane helix</keyword>
<dbReference type="GO" id="GO:0140359">
    <property type="term" value="F:ABC-type transporter activity"/>
    <property type="evidence" value="ECO:0007669"/>
    <property type="project" value="InterPro"/>
</dbReference>
<evidence type="ECO:0000256" key="1">
    <source>
        <dbReference type="ARBA" id="ARBA00004141"/>
    </source>
</evidence>
<accession>A0A316A159</accession>
<evidence type="ECO:0000256" key="2">
    <source>
        <dbReference type="ARBA" id="ARBA00022692"/>
    </source>
</evidence>
<organism evidence="7 8">
    <name type="scientific">Faecalicatena contorta</name>
    <dbReference type="NCBI Taxonomy" id="39482"/>
    <lineage>
        <taxon>Bacteria</taxon>
        <taxon>Bacillati</taxon>
        <taxon>Bacillota</taxon>
        <taxon>Clostridia</taxon>
        <taxon>Lachnospirales</taxon>
        <taxon>Lachnospiraceae</taxon>
        <taxon>Faecalicatena</taxon>
    </lineage>
</organism>
<reference evidence="8" key="1">
    <citation type="submission" date="2017-07" db="EMBL/GenBank/DDBJ databases">
        <authorList>
            <person name="Varghese N."/>
            <person name="Submissions S."/>
        </authorList>
    </citation>
    <scope>NUCLEOTIDE SEQUENCE [LARGE SCALE GENOMIC DNA]</scope>
    <source>
        <strain evidence="8">NLAE-zl-C134</strain>
    </source>
</reference>
<feature type="transmembrane region" description="Helical" evidence="5">
    <location>
        <begin position="327"/>
        <end position="347"/>
    </location>
</feature>
<evidence type="ECO:0000313" key="7">
    <source>
        <dbReference type="EMBL" id="SUQ12899.1"/>
    </source>
</evidence>
<feature type="transmembrane region" description="Helical" evidence="5">
    <location>
        <begin position="60"/>
        <end position="81"/>
    </location>
</feature>
<feature type="transmembrane region" description="Helical" evidence="5">
    <location>
        <begin position="428"/>
        <end position="449"/>
    </location>
</feature>